<gene>
    <name evidence="1" type="ORF">EVOR1521_LOCUS8692</name>
</gene>
<sequence>MALAALSEASALNALVTGREGSRKKPNETLEDLSLLYPSSFDTDENRWGADTRCALSRLEARVRSLEGQGVRSDRRAAELAGLAQALTDEQRALLIRLDRVEDLKRRDCQVPEERMARLEQEQRSLALELRLSASVAEEAQQKQLQRLRTLEDVCDHRLHALEQGPRLSRRGAHSQVAYNGVMARSASFK</sequence>
<evidence type="ECO:0000313" key="2">
    <source>
        <dbReference type="Proteomes" id="UP001178507"/>
    </source>
</evidence>
<dbReference type="Proteomes" id="UP001178507">
    <property type="component" value="Unassembled WGS sequence"/>
</dbReference>
<name>A0AA36MPU3_9DINO</name>
<accession>A0AA36MPU3</accession>
<proteinExistence type="predicted"/>
<organism evidence="1 2">
    <name type="scientific">Effrenium voratum</name>
    <dbReference type="NCBI Taxonomy" id="2562239"/>
    <lineage>
        <taxon>Eukaryota</taxon>
        <taxon>Sar</taxon>
        <taxon>Alveolata</taxon>
        <taxon>Dinophyceae</taxon>
        <taxon>Suessiales</taxon>
        <taxon>Symbiodiniaceae</taxon>
        <taxon>Effrenium</taxon>
    </lineage>
</organism>
<dbReference type="AlphaFoldDB" id="A0AA36MPU3"/>
<dbReference type="EMBL" id="CAUJNA010000752">
    <property type="protein sequence ID" value="CAJ1380850.1"/>
    <property type="molecule type" value="Genomic_DNA"/>
</dbReference>
<reference evidence="1" key="1">
    <citation type="submission" date="2023-08" db="EMBL/GenBank/DDBJ databases">
        <authorList>
            <person name="Chen Y."/>
            <person name="Shah S."/>
            <person name="Dougan E. K."/>
            <person name="Thang M."/>
            <person name="Chan C."/>
        </authorList>
    </citation>
    <scope>NUCLEOTIDE SEQUENCE</scope>
</reference>
<keyword evidence="2" id="KW-1185">Reference proteome</keyword>
<protein>
    <submittedName>
        <fullName evidence="1">Uncharacterized protein</fullName>
    </submittedName>
</protein>
<comment type="caution">
    <text evidence="1">The sequence shown here is derived from an EMBL/GenBank/DDBJ whole genome shotgun (WGS) entry which is preliminary data.</text>
</comment>
<evidence type="ECO:0000313" key="1">
    <source>
        <dbReference type="EMBL" id="CAJ1380850.1"/>
    </source>
</evidence>